<dbReference type="PANTHER" id="PTHR37534:SF2">
    <property type="entry name" value="N-ACETYLTRANSFERASE DOMAIN-CONTAINING PROTEIN"/>
    <property type="match status" value="1"/>
</dbReference>
<keyword evidence="5" id="KW-1185">Reference proteome</keyword>
<dbReference type="PANTHER" id="PTHR37534">
    <property type="entry name" value="TRANSCRIPTIONAL ACTIVATOR PROTEIN UGA3"/>
    <property type="match status" value="1"/>
</dbReference>
<dbReference type="OrthoDB" id="4525710at2759"/>
<evidence type="ECO:0000256" key="2">
    <source>
        <dbReference type="ARBA" id="ARBA00023242"/>
    </source>
</evidence>
<evidence type="ECO:0008006" key="6">
    <source>
        <dbReference type="Google" id="ProtNLM"/>
    </source>
</evidence>
<sequence>MRILPLHPEEEIGAPFGLRKTKRGQMLRRNVSALLDLPRIIQRLLLTSFQVTFVVEDPGCIPDPDENIEPNALGPGSVASASSVEYQVEDLPTTSGLAENTANAQWHLVGVDNARANEKNPPSPSSSPHHPSVADACEPPPPEYGRTLWPLSAKDEARLLRYFVNELSSWFDYCDKQKHFSTEVIQAAATSPTLHNAILAVTAKFLSVTQDFDRSTPDKYQRECFRTLIPALTAPEAMLDETLFAATVILRFFDEMTERADASHTETHVLGSHMLVNARERARIHTSPTHTSSLRTATLFIELRQEIHIAFMTNRPPPPLVEYCNIERSIDPADDWIWMNRIVAHTAEVLTYCNGDGNKNLARWRENWDYLDAWEAAIPPSFNPIYEESADPSHGQLFPVLWFAIDCHAAGRQYLAISKILLLAHDPRISSLGLDRIAQQKDNDDQIKTQVRTIAGIALSNRQSFPTMLTAAVAIAMCGERFTDRKEQEGFIQIVAEAEAHVAWPSLRARERLRACWGWDTS</sequence>
<dbReference type="GO" id="GO:0003700">
    <property type="term" value="F:DNA-binding transcription factor activity"/>
    <property type="evidence" value="ECO:0007669"/>
    <property type="project" value="TreeGrafter"/>
</dbReference>
<dbReference type="InterPro" id="IPR021858">
    <property type="entry name" value="Fun_TF"/>
</dbReference>
<reference evidence="4 5" key="1">
    <citation type="journal article" date="2018" name="IMA Fungus">
        <title>IMA Genome-F 9: Draft genome sequence of Annulohypoxylon stygium, Aspergillus mulundensis, Berkeleyomyces basicola (syn. Thielaviopsis basicola), Ceratocystis smalleyi, two Cercospora beticola strains, Coleophoma cylindrospora, Fusarium fracticaudum, Phialophora cf. hyalina, and Morchella septimelata.</title>
        <authorList>
            <person name="Wingfield B.D."/>
            <person name="Bills G.F."/>
            <person name="Dong Y."/>
            <person name="Huang W."/>
            <person name="Nel W.J."/>
            <person name="Swalarsk-Parry B.S."/>
            <person name="Vaghefi N."/>
            <person name="Wilken P.M."/>
            <person name="An Z."/>
            <person name="de Beer Z.W."/>
            <person name="De Vos L."/>
            <person name="Chen L."/>
            <person name="Duong T.A."/>
            <person name="Gao Y."/>
            <person name="Hammerbacher A."/>
            <person name="Kikkert J.R."/>
            <person name="Li Y."/>
            <person name="Li H."/>
            <person name="Li K."/>
            <person name="Li Q."/>
            <person name="Liu X."/>
            <person name="Ma X."/>
            <person name="Naidoo K."/>
            <person name="Pethybridge S.J."/>
            <person name="Sun J."/>
            <person name="Steenkamp E.T."/>
            <person name="van der Nest M.A."/>
            <person name="van Wyk S."/>
            <person name="Wingfield M.J."/>
            <person name="Xiong C."/>
            <person name="Yue Q."/>
            <person name="Zhang X."/>
        </authorList>
    </citation>
    <scope>NUCLEOTIDE SEQUENCE [LARGE SCALE GENOMIC DNA]</scope>
    <source>
        <strain evidence="4 5">BP6252</strain>
    </source>
</reference>
<feature type="region of interest" description="Disordered" evidence="3">
    <location>
        <begin position="114"/>
        <end position="141"/>
    </location>
</feature>
<evidence type="ECO:0000256" key="1">
    <source>
        <dbReference type="ARBA" id="ARBA00004123"/>
    </source>
</evidence>
<dbReference type="CDD" id="cd12148">
    <property type="entry name" value="fungal_TF_MHR"/>
    <property type="match status" value="1"/>
</dbReference>
<proteinExistence type="predicted"/>
<comment type="subcellular location">
    <subcellularLocation>
        <location evidence="1">Nucleus</location>
    </subcellularLocation>
</comment>
<dbReference type="GO" id="GO:0045944">
    <property type="term" value="P:positive regulation of transcription by RNA polymerase II"/>
    <property type="evidence" value="ECO:0007669"/>
    <property type="project" value="TreeGrafter"/>
</dbReference>
<protein>
    <recommendedName>
        <fullName evidence="6">Arca-like protein</fullName>
    </recommendedName>
</protein>
<organism evidence="4 5">
    <name type="scientific">Coleophoma cylindrospora</name>
    <dbReference type="NCBI Taxonomy" id="1849047"/>
    <lineage>
        <taxon>Eukaryota</taxon>
        <taxon>Fungi</taxon>
        <taxon>Dikarya</taxon>
        <taxon>Ascomycota</taxon>
        <taxon>Pezizomycotina</taxon>
        <taxon>Leotiomycetes</taxon>
        <taxon>Helotiales</taxon>
        <taxon>Dermateaceae</taxon>
        <taxon>Coleophoma</taxon>
    </lineage>
</organism>
<comment type="caution">
    <text evidence="4">The sequence shown here is derived from an EMBL/GenBank/DDBJ whole genome shotgun (WGS) entry which is preliminary data.</text>
</comment>
<evidence type="ECO:0000313" key="5">
    <source>
        <dbReference type="Proteomes" id="UP000256645"/>
    </source>
</evidence>
<dbReference type="Pfam" id="PF11951">
    <property type="entry name" value="Fungal_trans_2"/>
    <property type="match status" value="1"/>
</dbReference>
<keyword evidence="2" id="KW-0539">Nucleus</keyword>
<gene>
    <name evidence="4" type="ORF">BP6252_09621</name>
</gene>
<evidence type="ECO:0000256" key="3">
    <source>
        <dbReference type="SAM" id="MobiDB-lite"/>
    </source>
</evidence>
<dbReference type="GO" id="GO:0005634">
    <property type="term" value="C:nucleus"/>
    <property type="evidence" value="ECO:0007669"/>
    <property type="project" value="UniProtKB-SubCell"/>
</dbReference>
<dbReference type="STRING" id="1849047.A0A3D8QVZ0"/>
<dbReference type="GO" id="GO:0000976">
    <property type="term" value="F:transcription cis-regulatory region binding"/>
    <property type="evidence" value="ECO:0007669"/>
    <property type="project" value="TreeGrafter"/>
</dbReference>
<dbReference type="AlphaFoldDB" id="A0A3D8QVZ0"/>
<evidence type="ECO:0000313" key="4">
    <source>
        <dbReference type="EMBL" id="RDW65986.1"/>
    </source>
</evidence>
<accession>A0A3D8QVZ0</accession>
<name>A0A3D8QVZ0_9HELO</name>
<dbReference type="Proteomes" id="UP000256645">
    <property type="component" value="Unassembled WGS sequence"/>
</dbReference>
<dbReference type="EMBL" id="PDLM01000011">
    <property type="protein sequence ID" value="RDW65986.1"/>
    <property type="molecule type" value="Genomic_DNA"/>
</dbReference>